<organism evidence="9 10">
    <name type="scientific">Blautia hydrogenotrophica (strain DSM 10507 / JCM 14656 / S5a33)</name>
    <name type="common">Ruminococcus hydrogenotrophicus</name>
    <dbReference type="NCBI Taxonomy" id="476272"/>
    <lineage>
        <taxon>Bacteria</taxon>
        <taxon>Bacillati</taxon>
        <taxon>Bacillota</taxon>
        <taxon>Clostridia</taxon>
        <taxon>Lachnospirales</taxon>
        <taxon>Lachnospiraceae</taxon>
        <taxon>Blautia</taxon>
    </lineage>
</organism>
<keyword evidence="5" id="KW-1133">Transmembrane helix</keyword>
<dbReference type="RefSeq" id="WP_005950644.1">
    <property type="nucleotide sequence ID" value="NZ_CP136423.1"/>
</dbReference>
<dbReference type="NCBIfam" id="TIGR04226">
    <property type="entry name" value="RrgB_K2N_iso_D2"/>
    <property type="match status" value="1"/>
</dbReference>
<dbReference type="Gene3D" id="2.60.40.10">
    <property type="entry name" value="Immunoglobulins"/>
    <property type="match status" value="1"/>
</dbReference>
<feature type="signal peptide" evidence="6">
    <location>
        <begin position="1"/>
        <end position="26"/>
    </location>
</feature>
<evidence type="ECO:0000313" key="10">
    <source>
        <dbReference type="Proteomes" id="UP000003100"/>
    </source>
</evidence>
<dbReference type="Pfam" id="PF00746">
    <property type="entry name" value="Gram_pos_anchor"/>
    <property type="match status" value="1"/>
</dbReference>
<reference evidence="9 10" key="1">
    <citation type="submission" date="2009-01" db="EMBL/GenBank/DDBJ databases">
        <authorList>
            <person name="Fulton L."/>
            <person name="Clifton S."/>
            <person name="Fulton B."/>
            <person name="Xu J."/>
            <person name="Minx P."/>
            <person name="Pepin K.H."/>
            <person name="Johnson M."/>
            <person name="Bhonagiri V."/>
            <person name="Nash W.E."/>
            <person name="Mardis E.R."/>
            <person name="Wilson R.K."/>
        </authorList>
    </citation>
    <scope>NUCLEOTIDE SEQUENCE [LARGE SCALE GENOMIC DNA]</scope>
    <source>
        <strain evidence="10">DSM 10507 / JCM 14656 / S5a33</strain>
    </source>
</reference>
<proteinExistence type="predicted"/>
<evidence type="ECO:0000256" key="2">
    <source>
        <dbReference type="ARBA" id="ARBA00022525"/>
    </source>
</evidence>
<feature type="domain" description="SpaA-like prealbumin fold" evidence="8">
    <location>
        <begin position="356"/>
        <end position="446"/>
    </location>
</feature>
<dbReference type="NCBIfam" id="NF033902">
    <property type="entry name" value="iso_D2_wall_anc"/>
    <property type="match status" value="1"/>
</dbReference>
<dbReference type="eggNOG" id="COG4932">
    <property type="taxonomic scope" value="Bacteria"/>
</dbReference>
<keyword evidence="2" id="KW-0964">Secreted</keyword>
<evidence type="ECO:0000256" key="5">
    <source>
        <dbReference type="SAM" id="Phobius"/>
    </source>
</evidence>
<evidence type="ECO:0000256" key="6">
    <source>
        <dbReference type="SAM" id="SignalP"/>
    </source>
</evidence>
<dbReference type="InterPro" id="IPR048052">
    <property type="entry name" value="FM1-like"/>
</dbReference>
<dbReference type="Pfam" id="PF17802">
    <property type="entry name" value="SpaA"/>
    <property type="match status" value="1"/>
</dbReference>
<name>C0CPU9_BLAHS</name>
<evidence type="ECO:0000256" key="3">
    <source>
        <dbReference type="ARBA" id="ARBA00022729"/>
    </source>
</evidence>
<comment type="caution">
    <text evidence="9">The sequence shown here is derived from an EMBL/GenBank/DDBJ whole genome shotgun (WGS) entry which is preliminary data.</text>
</comment>
<dbReference type="InterPro" id="IPR026466">
    <property type="entry name" value="Fim_isopep_form_D2_dom"/>
</dbReference>
<keyword evidence="10" id="KW-1185">Reference proteome</keyword>
<dbReference type="GeneID" id="86822536"/>
<keyword evidence="5" id="KW-0472">Membrane</keyword>
<dbReference type="EMBL" id="ACBZ01000158">
    <property type="protein sequence ID" value="EEG48269.1"/>
    <property type="molecule type" value="Genomic_DNA"/>
</dbReference>
<evidence type="ECO:0000313" key="9">
    <source>
        <dbReference type="EMBL" id="EEG48269.1"/>
    </source>
</evidence>
<sequence length="530" mass="57777">MKRMKKIVSLLLVVIMTFAMNLTAFAQNNEQSYTITITNAKADHVYEAYQVFTGDLSEDGTTLSNIEWGSAVKSQADALLTELKDKLDEYEDCESAADVAKVLDQFSANAEKFADIAEKYLTDVAGTSEDENGLYVISVFGAGYYLVKDKDDSVDKTDAYTDFILKVVSDVKVTPKSDVPAMEKKVREDDKYAKDGGYGEGYNDVADWNIGDTVPYKLIGTIPDEEAMDAYDEYYYAFHDNLTDKFTLIGDSVKVYIASDKSGTDKAEIDGSLWNLTPTENGYTLSFDNLKDIPGIDSDKYIIVEYDATLKENAEVGLPGNPTDAYLEFSNNPNPGGEDSTGQTPEDKVIVFTYMLTVTKIDAEDKAGLENATFKLYRGEGEYVKAESGIVTGWTGEENEGTIFTSDSEGSFHITGLDDGTYYLEEIQAPDGYNKIVGPIPVQITAVTVNGQNWAGVASNALKEISVDVNNERMTGNIEEGLVSIEIRNTKGSILPSTGGMGTTVFYVLGAAIVLGAGTVLVLRKCLGKK</sequence>
<evidence type="ECO:0000259" key="8">
    <source>
        <dbReference type="Pfam" id="PF17802"/>
    </source>
</evidence>
<keyword evidence="5" id="KW-0812">Transmembrane</keyword>
<evidence type="ECO:0000259" key="7">
    <source>
        <dbReference type="Pfam" id="PF00746"/>
    </source>
</evidence>
<evidence type="ECO:0000256" key="4">
    <source>
        <dbReference type="ARBA" id="ARBA00023088"/>
    </source>
</evidence>
<protein>
    <recommendedName>
        <fullName evidence="11">T6 antigen</fullName>
    </recommendedName>
</protein>
<keyword evidence="3 6" id="KW-0732">Signal</keyword>
<dbReference type="InterPro" id="IPR013783">
    <property type="entry name" value="Ig-like_fold"/>
</dbReference>
<reference evidence="9 10" key="2">
    <citation type="submission" date="2009-02" db="EMBL/GenBank/DDBJ databases">
        <title>Draft genome sequence of Blautia hydrogenotrophica DSM 10507 (Ruminococcus hydrogenotrophicus DSM 10507).</title>
        <authorList>
            <person name="Sudarsanam P."/>
            <person name="Ley R."/>
            <person name="Guruge J."/>
            <person name="Turnbaugh P.J."/>
            <person name="Mahowald M."/>
            <person name="Liep D."/>
            <person name="Gordon J."/>
        </authorList>
    </citation>
    <scope>NUCLEOTIDE SEQUENCE [LARGE SCALE GENOMIC DNA]</scope>
    <source>
        <strain evidence="10">DSM 10507 / JCM 14656 / S5a33</strain>
    </source>
</reference>
<feature type="chain" id="PRO_5002896920" description="T6 antigen" evidence="6">
    <location>
        <begin position="27"/>
        <end position="530"/>
    </location>
</feature>
<dbReference type="Proteomes" id="UP000003100">
    <property type="component" value="Unassembled WGS sequence"/>
</dbReference>
<dbReference type="NCBIfam" id="TIGR01167">
    <property type="entry name" value="LPXTG_anchor"/>
    <property type="match status" value="1"/>
</dbReference>
<dbReference type="HOGENOM" id="CLU_028873_0_0_9"/>
<dbReference type="AlphaFoldDB" id="C0CPU9"/>
<feature type="transmembrane region" description="Helical" evidence="5">
    <location>
        <begin position="505"/>
        <end position="523"/>
    </location>
</feature>
<gene>
    <name evidence="9" type="ORF">RUMHYD_02900</name>
</gene>
<dbReference type="InterPro" id="IPR019931">
    <property type="entry name" value="LPXTG_anchor"/>
</dbReference>
<dbReference type="PATRIC" id="fig|476272.21.peg.1034"/>
<accession>C0CPU9</accession>
<keyword evidence="1" id="KW-0134">Cell wall</keyword>
<evidence type="ECO:0000256" key="1">
    <source>
        <dbReference type="ARBA" id="ARBA00022512"/>
    </source>
</evidence>
<evidence type="ECO:0008006" key="11">
    <source>
        <dbReference type="Google" id="ProtNLM"/>
    </source>
</evidence>
<dbReference type="SUPFAM" id="SSF49478">
    <property type="entry name" value="Cna protein B-type domain"/>
    <property type="match status" value="1"/>
</dbReference>
<feature type="domain" description="Gram-positive cocci surface proteins LPxTG" evidence="7">
    <location>
        <begin position="495"/>
        <end position="526"/>
    </location>
</feature>
<keyword evidence="4" id="KW-0572">Peptidoglycan-anchor</keyword>
<dbReference type="InterPro" id="IPR041033">
    <property type="entry name" value="SpaA_PFL_dom_1"/>
</dbReference>
<dbReference type="Gene3D" id="2.60.40.740">
    <property type="match status" value="1"/>
</dbReference>